<keyword evidence="1" id="KW-0732">Signal</keyword>
<evidence type="ECO:0008006" key="3">
    <source>
        <dbReference type="Google" id="ProtNLM"/>
    </source>
</evidence>
<feature type="signal peptide" evidence="1">
    <location>
        <begin position="1"/>
        <end position="23"/>
    </location>
</feature>
<evidence type="ECO:0000313" key="2">
    <source>
        <dbReference type="EMBL" id="JAD42375.1"/>
    </source>
</evidence>
<reference evidence="2" key="2">
    <citation type="journal article" date="2015" name="Data Brief">
        <title>Shoot transcriptome of the giant reed, Arundo donax.</title>
        <authorList>
            <person name="Barrero R.A."/>
            <person name="Guerrero F.D."/>
            <person name="Moolhuijzen P."/>
            <person name="Goolsby J.A."/>
            <person name="Tidwell J."/>
            <person name="Bellgard S.E."/>
            <person name="Bellgard M.I."/>
        </authorList>
    </citation>
    <scope>NUCLEOTIDE SEQUENCE</scope>
    <source>
        <tissue evidence="2">Shoot tissue taken approximately 20 cm above the soil surface</tissue>
    </source>
</reference>
<dbReference type="AlphaFoldDB" id="A0A0A9A043"/>
<evidence type="ECO:0000256" key="1">
    <source>
        <dbReference type="SAM" id="SignalP"/>
    </source>
</evidence>
<reference evidence="2" key="1">
    <citation type="submission" date="2014-09" db="EMBL/GenBank/DDBJ databases">
        <authorList>
            <person name="Magalhaes I.L.F."/>
            <person name="Oliveira U."/>
            <person name="Santos F.R."/>
            <person name="Vidigal T.H.D.A."/>
            <person name="Brescovit A.D."/>
            <person name="Santos A.J."/>
        </authorList>
    </citation>
    <scope>NUCLEOTIDE SEQUENCE</scope>
    <source>
        <tissue evidence="2">Shoot tissue taken approximately 20 cm above the soil surface</tissue>
    </source>
</reference>
<accession>A0A0A9A043</accession>
<organism evidence="2">
    <name type="scientific">Arundo donax</name>
    <name type="common">Giant reed</name>
    <name type="synonym">Donax arundinaceus</name>
    <dbReference type="NCBI Taxonomy" id="35708"/>
    <lineage>
        <taxon>Eukaryota</taxon>
        <taxon>Viridiplantae</taxon>
        <taxon>Streptophyta</taxon>
        <taxon>Embryophyta</taxon>
        <taxon>Tracheophyta</taxon>
        <taxon>Spermatophyta</taxon>
        <taxon>Magnoliopsida</taxon>
        <taxon>Liliopsida</taxon>
        <taxon>Poales</taxon>
        <taxon>Poaceae</taxon>
        <taxon>PACMAD clade</taxon>
        <taxon>Arundinoideae</taxon>
        <taxon>Arundineae</taxon>
        <taxon>Arundo</taxon>
    </lineage>
</organism>
<protein>
    <recommendedName>
        <fullName evidence="3">Secreted protein</fullName>
    </recommendedName>
</protein>
<name>A0A0A9A043_ARUDO</name>
<feature type="chain" id="PRO_5002042486" description="Secreted protein" evidence="1">
    <location>
        <begin position="24"/>
        <end position="67"/>
    </location>
</feature>
<sequence>MQGCVNQMGVLLLLLQTVGRIITFHWNQPVLTKLRCLIFGQQCNPILGYWDALNNVRRSLLISSTDE</sequence>
<proteinExistence type="predicted"/>
<dbReference type="EMBL" id="GBRH01255520">
    <property type="protein sequence ID" value="JAD42375.1"/>
    <property type="molecule type" value="Transcribed_RNA"/>
</dbReference>